<comment type="similarity">
    <text evidence="1">Belongs to the cullin family.</text>
</comment>
<reference evidence="3 4" key="1">
    <citation type="journal article" date="2021" name="Comput. Struct. Biotechnol. J.">
        <title>De novo genome assembly of the potent medicinal plant Rehmannia glutinosa using nanopore technology.</title>
        <authorList>
            <person name="Ma L."/>
            <person name="Dong C."/>
            <person name="Song C."/>
            <person name="Wang X."/>
            <person name="Zheng X."/>
            <person name="Niu Y."/>
            <person name="Chen S."/>
            <person name="Feng W."/>
        </authorList>
    </citation>
    <scope>NUCLEOTIDE SEQUENCE [LARGE SCALE GENOMIC DNA]</scope>
    <source>
        <strain evidence="3">DH-2019</strain>
    </source>
</reference>
<dbReference type="Pfam" id="PF00888">
    <property type="entry name" value="Cullin"/>
    <property type="match status" value="2"/>
</dbReference>
<evidence type="ECO:0000259" key="2">
    <source>
        <dbReference type="Pfam" id="PF00888"/>
    </source>
</evidence>
<dbReference type="Gene3D" id="1.20.1310.10">
    <property type="entry name" value="Cullin Repeats"/>
    <property type="match status" value="3"/>
</dbReference>
<accession>A0ABR0TXN0</accession>
<dbReference type="Proteomes" id="UP001318860">
    <property type="component" value="Unassembled WGS sequence"/>
</dbReference>
<feature type="domain" description="Cullin N-terminal" evidence="2">
    <location>
        <begin position="263"/>
        <end position="363"/>
    </location>
</feature>
<keyword evidence="4" id="KW-1185">Reference proteome</keyword>
<dbReference type="InterPro" id="IPR001373">
    <property type="entry name" value="Cullin_N"/>
</dbReference>
<protein>
    <recommendedName>
        <fullName evidence="2">Cullin N-terminal domain-containing protein</fullName>
    </recommendedName>
</protein>
<dbReference type="EMBL" id="JABTTQ020003506">
    <property type="protein sequence ID" value="KAK6115025.1"/>
    <property type="molecule type" value="Genomic_DNA"/>
</dbReference>
<sequence>MAANGVTKIIEWGEGWDFVQVGIRKQMIIIEGALETQFDSEEYMMLYDMCTQDHPHDYSNRLYEKYNEVLADYVSSTIMPSLRDKHDVFMLRELVKQWTTHKNLVTWLSRLFHYLDRYLVLWNKLSPVKEAGLACFRDLIDQEREGEQIDRALLKNVLDIFVEVGMGQLDYYENDFENVFLIDTAAYYHRKASVWIVEYTCPDYMLKVEQCLNTEKDRVSHYLHSSSETKLLEKVLEKLLLAYANQLLKKEHSGLRALLRDDKHVRSEGMAVIQQAEDAASDKALVTKLMELHDKYYACVTDSFSNNSLFHTALKEVFEEFCNKFVGGTSCAELLASYCDNIVKNGGNEKLSDKAIEEVSDKV</sequence>
<evidence type="ECO:0000256" key="1">
    <source>
        <dbReference type="ARBA" id="ARBA00006019"/>
    </source>
</evidence>
<dbReference type="InterPro" id="IPR045093">
    <property type="entry name" value="Cullin"/>
</dbReference>
<organism evidence="3 4">
    <name type="scientific">Rehmannia glutinosa</name>
    <name type="common">Chinese foxglove</name>
    <dbReference type="NCBI Taxonomy" id="99300"/>
    <lineage>
        <taxon>Eukaryota</taxon>
        <taxon>Viridiplantae</taxon>
        <taxon>Streptophyta</taxon>
        <taxon>Embryophyta</taxon>
        <taxon>Tracheophyta</taxon>
        <taxon>Spermatophyta</taxon>
        <taxon>Magnoliopsida</taxon>
        <taxon>eudicotyledons</taxon>
        <taxon>Gunneridae</taxon>
        <taxon>Pentapetalae</taxon>
        <taxon>asterids</taxon>
        <taxon>lamiids</taxon>
        <taxon>Lamiales</taxon>
        <taxon>Orobanchaceae</taxon>
        <taxon>Rehmannieae</taxon>
        <taxon>Rehmannia</taxon>
    </lineage>
</organism>
<evidence type="ECO:0000313" key="3">
    <source>
        <dbReference type="EMBL" id="KAK6115025.1"/>
    </source>
</evidence>
<evidence type="ECO:0000313" key="4">
    <source>
        <dbReference type="Proteomes" id="UP001318860"/>
    </source>
</evidence>
<name>A0ABR0TXN0_REHGL</name>
<gene>
    <name evidence="3" type="ORF">DH2020_007294</name>
</gene>
<feature type="domain" description="Cullin N-terminal" evidence="2">
    <location>
        <begin position="40"/>
        <end position="262"/>
    </location>
</feature>
<dbReference type="SUPFAM" id="SSF74788">
    <property type="entry name" value="Cullin repeat-like"/>
    <property type="match status" value="1"/>
</dbReference>
<dbReference type="InterPro" id="IPR016159">
    <property type="entry name" value="Cullin_repeat-like_dom_sf"/>
</dbReference>
<comment type="caution">
    <text evidence="3">The sequence shown here is derived from an EMBL/GenBank/DDBJ whole genome shotgun (WGS) entry which is preliminary data.</text>
</comment>
<proteinExistence type="inferred from homology"/>
<dbReference type="PANTHER" id="PTHR11932">
    <property type="entry name" value="CULLIN"/>
    <property type="match status" value="1"/>
</dbReference>